<evidence type="ECO:0000313" key="3">
    <source>
        <dbReference type="EMBL" id="TDY42641.1"/>
    </source>
</evidence>
<keyword evidence="4" id="KW-1185">Reference proteome</keyword>
<dbReference type="AlphaFoldDB" id="A0A4R8LHF8"/>
<keyword evidence="2" id="KW-0732">Signal</keyword>
<comment type="caution">
    <text evidence="3">The sequence shown here is derived from an EMBL/GenBank/DDBJ whole genome shotgun (WGS) entry which is preliminary data.</text>
</comment>
<feature type="signal peptide" evidence="2">
    <location>
        <begin position="1"/>
        <end position="18"/>
    </location>
</feature>
<feature type="compositionally biased region" description="Low complexity" evidence="1">
    <location>
        <begin position="34"/>
        <end position="48"/>
    </location>
</feature>
<evidence type="ECO:0000256" key="1">
    <source>
        <dbReference type="SAM" id="MobiDB-lite"/>
    </source>
</evidence>
<accession>A0A4R8LHF8</accession>
<reference evidence="3 4" key="1">
    <citation type="submission" date="2019-03" db="EMBL/GenBank/DDBJ databases">
        <title>Genomic Encyclopedia of Type Strains, Phase III (KMG-III): the genomes of soil and plant-associated and newly described type strains.</title>
        <authorList>
            <person name="Whitman W."/>
        </authorList>
    </citation>
    <scope>NUCLEOTIDE SEQUENCE [LARGE SCALE GENOMIC DNA]</scope>
    <source>
        <strain evidence="3 4">LMG 29544</strain>
    </source>
</reference>
<feature type="chain" id="PRO_5020459680" evidence="2">
    <location>
        <begin position="19"/>
        <end position="272"/>
    </location>
</feature>
<gene>
    <name evidence="3" type="ORF">BX592_1201</name>
</gene>
<sequence>MKKRLLLSVMLASSFGIAGCGGGHDAPSNSAGDQTAQTNTDTTPTPTAATAPFAKAQAARYIWIGNGASVVGTLASLSQTASGAVTVINNISLTGEVAVNDVYGDTFFAMGRWAKGTVTSGDKTSVLDGVSNAAAHYVLVNDLAMLPTSGSYHCDSGKYTAPTYIAGSKVPSSAYAGASTGSATLAFDTTGATAAISLQTSAGGSAGAANSTATIKSPSATSVGSFISSQPAGIEITLGDGGDGKVLIVAAYKTTLNNGAQYQGVGVFNCSM</sequence>
<dbReference type="OrthoDB" id="8702738at2"/>
<proteinExistence type="predicted"/>
<dbReference type="Proteomes" id="UP000295509">
    <property type="component" value="Unassembled WGS sequence"/>
</dbReference>
<evidence type="ECO:0000313" key="4">
    <source>
        <dbReference type="Proteomes" id="UP000295509"/>
    </source>
</evidence>
<dbReference type="EMBL" id="SORE01000020">
    <property type="protein sequence ID" value="TDY42641.1"/>
    <property type="molecule type" value="Genomic_DNA"/>
</dbReference>
<dbReference type="PROSITE" id="PS51257">
    <property type="entry name" value="PROKAR_LIPOPROTEIN"/>
    <property type="match status" value="1"/>
</dbReference>
<name>A0A4R8LHF8_9BURK</name>
<organism evidence="3 4">
    <name type="scientific">Paraburkholderia rhizosphaerae</name>
    <dbReference type="NCBI Taxonomy" id="480658"/>
    <lineage>
        <taxon>Bacteria</taxon>
        <taxon>Pseudomonadati</taxon>
        <taxon>Pseudomonadota</taxon>
        <taxon>Betaproteobacteria</taxon>
        <taxon>Burkholderiales</taxon>
        <taxon>Burkholderiaceae</taxon>
        <taxon>Paraburkholderia</taxon>
    </lineage>
</organism>
<feature type="region of interest" description="Disordered" evidence="1">
    <location>
        <begin position="26"/>
        <end position="48"/>
    </location>
</feature>
<evidence type="ECO:0000256" key="2">
    <source>
        <dbReference type="SAM" id="SignalP"/>
    </source>
</evidence>
<protein>
    <submittedName>
        <fullName evidence="3">Uncharacterized protein</fullName>
    </submittedName>
</protein>
<dbReference type="RefSeq" id="WP_134195032.1">
    <property type="nucleotide sequence ID" value="NZ_JBHLUW010000055.1"/>
</dbReference>